<proteinExistence type="predicted"/>
<dbReference type="EMBL" id="MN740598">
    <property type="protein sequence ID" value="QHS78515.1"/>
    <property type="molecule type" value="Genomic_DNA"/>
</dbReference>
<organism evidence="1">
    <name type="scientific">viral metagenome</name>
    <dbReference type="NCBI Taxonomy" id="1070528"/>
    <lineage>
        <taxon>unclassified sequences</taxon>
        <taxon>metagenomes</taxon>
        <taxon>organismal metagenomes</taxon>
    </lineage>
</organism>
<name>A0A6C0AGM5_9ZZZZ</name>
<dbReference type="AlphaFoldDB" id="A0A6C0AGM5"/>
<reference evidence="1" key="1">
    <citation type="journal article" date="2020" name="Nature">
        <title>Giant virus diversity and host interactions through global metagenomics.</title>
        <authorList>
            <person name="Schulz F."/>
            <person name="Roux S."/>
            <person name="Paez-Espino D."/>
            <person name="Jungbluth S."/>
            <person name="Walsh D.A."/>
            <person name="Denef V.J."/>
            <person name="McMahon K.D."/>
            <person name="Konstantinidis K.T."/>
            <person name="Eloe-Fadrosh E.A."/>
            <person name="Kyrpides N.C."/>
            <person name="Woyke T."/>
        </authorList>
    </citation>
    <scope>NUCLEOTIDE SEQUENCE</scope>
    <source>
        <strain evidence="1">GVMAG-S-1021933-23</strain>
    </source>
</reference>
<accession>A0A6C0AGM5</accession>
<evidence type="ECO:0000313" key="1">
    <source>
        <dbReference type="EMBL" id="QHS78515.1"/>
    </source>
</evidence>
<protein>
    <submittedName>
        <fullName evidence="1">Uncharacterized protein</fullName>
    </submittedName>
</protein>
<sequence length="39" mass="4832">MILSLTFFLFQKNFLIIKFFKNILILKIKCKNIFFKFLD</sequence>